<dbReference type="NCBIfam" id="TIGR00543">
    <property type="entry name" value="isochor_syn"/>
    <property type="match status" value="1"/>
</dbReference>
<comment type="pathway">
    <text evidence="5">Quinol/quinone metabolism; 1,4-dihydroxy-2-naphthoate biosynthesis; 1,4-dihydroxy-2-naphthoate from chorismate: step 1/7.</text>
</comment>
<comment type="caution">
    <text evidence="7">The sequence shown here is derived from an EMBL/GenBank/DDBJ whole genome shotgun (WGS) entry which is preliminary data.</text>
</comment>
<comment type="pathway">
    <text evidence="5">Quinol/quinone metabolism; menaquinone biosynthesis.</text>
</comment>
<feature type="domain" description="Chorismate-utilising enzyme C-terminal" evidence="6">
    <location>
        <begin position="166"/>
        <end position="416"/>
    </location>
</feature>
<keyword evidence="4 5" id="KW-0413">Isomerase</keyword>
<comment type="catalytic activity">
    <reaction evidence="1 5">
        <text>chorismate = isochorismate</text>
        <dbReference type="Rhea" id="RHEA:18985"/>
        <dbReference type="ChEBI" id="CHEBI:29748"/>
        <dbReference type="ChEBI" id="CHEBI:29780"/>
        <dbReference type="EC" id="5.4.4.2"/>
    </reaction>
</comment>
<proteinExistence type="inferred from homology"/>
<evidence type="ECO:0000256" key="3">
    <source>
        <dbReference type="ARBA" id="ARBA00022842"/>
    </source>
</evidence>
<keyword evidence="5" id="KW-0479">Metal-binding</keyword>
<protein>
    <recommendedName>
        <fullName evidence="5">Isochorismate synthase MenF</fullName>
        <ecNumber evidence="5">5.4.4.2</ecNumber>
    </recommendedName>
    <alternativeName>
        <fullName evidence="5">Isochorismate mutase</fullName>
    </alternativeName>
</protein>
<dbReference type="SUPFAM" id="SSF56322">
    <property type="entry name" value="ADC synthase"/>
    <property type="match status" value="1"/>
</dbReference>
<comment type="function">
    <text evidence="5">Catalyzes the conversion of chorismate to isochorismate.</text>
</comment>
<dbReference type="PANTHER" id="PTHR47253:SF4">
    <property type="entry name" value="ISOCHORISMATE SYNTHASE 2, CHLOROPLASTIC"/>
    <property type="match status" value="1"/>
</dbReference>
<evidence type="ECO:0000259" key="6">
    <source>
        <dbReference type="Pfam" id="PF00425"/>
    </source>
</evidence>
<dbReference type="HAMAP" id="MF_01935">
    <property type="entry name" value="MenF"/>
    <property type="match status" value="1"/>
</dbReference>
<dbReference type="EMBL" id="JBHLWA010000037">
    <property type="protein sequence ID" value="MFC0323574.1"/>
    <property type="molecule type" value="Genomic_DNA"/>
</dbReference>
<dbReference type="PANTHER" id="PTHR47253">
    <property type="match status" value="1"/>
</dbReference>
<reference evidence="7 8" key="1">
    <citation type="submission" date="2024-09" db="EMBL/GenBank/DDBJ databases">
        <authorList>
            <person name="Sun Q."/>
            <person name="Mori K."/>
        </authorList>
    </citation>
    <scope>NUCLEOTIDE SEQUENCE [LARGE SCALE GENOMIC DNA]</scope>
    <source>
        <strain evidence="7 8">CCM 7538</strain>
    </source>
</reference>
<keyword evidence="8" id="KW-1185">Reference proteome</keyword>
<feature type="active site" description="Proton donor" evidence="5">
    <location>
        <position position="235"/>
    </location>
</feature>
<evidence type="ECO:0000256" key="5">
    <source>
        <dbReference type="HAMAP-Rule" id="MF_01935"/>
    </source>
</evidence>
<keyword evidence="3 5" id="KW-0460">Magnesium</keyword>
<dbReference type="Gene3D" id="3.60.120.10">
    <property type="entry name" value="Anthranilate synthase"/>
    <property type="match status" value="1"/>
</dbReference>
<evidence type="ECO:0000313" key="7">
    <source>
        <dbReference type="EMBL" id="MFC0323574.1"/>
    </source>
</evidence>
<dbReference type="EC" id="5.4.4.2" evidence="5"/>
<dbReference type="InterPro" id="IPR005801">
    <property type="entry name" value="ADC_synthase"/>
</dbReference>
<accession>A0ABV6HXG8</accession>
<name>A0ABV6HXG8_9PAST</name>
<comment type="cofactor">
    <cofactor evidence="5">
        <name>Mg(2+)</name>
        <dbReference type="ChEBI" id="CHEBI:18420"/>
    </cofactor>
</comment>
<evidence type="ECO:0000256" key="2">
    <source>
        <dbReference type="ARBA" id="ARBA00005297"/>
    </source>
</evidence>
<dbReference type="Proteomes" id="UP001589769">
    <property type="component" value="Unassembled WGS sequence"/>
</dbReference>
<dbReference type="InterPro" id="IPR044250">
    <property type="entry name" value="MenF-like"/>
</dbReference>
<organism evidence="7 8">
    <name type="scientific">Gallibacterium melopsittaci</name>
    <dbReference type="NCBI Taxonomy" id="516063"/>
    <lineage>
        <taxon>Bacteria</taxon>
        <taxon>Pseudomonadati</taxon>
        <taxon>Pseudomonadota</taxon>
        <taxon>Gammaproteobacteria</taxon>
        <taxon>Pasteurellales</taxon>
        <taxon>Pasteurellaceae</taxon>
        <taxon>Gallibacterium</taxon>
    </lineage>
</organism>
<sequence length="439" mass="51038">MNVLQQLKTLLTEQIAIYQPSSQPFGMIQITLNTPKVDFIAWLKAQTLFPQFYFQQRHQRYEVAALGSLLQIKDFQQLTELKQQYPTFNFIGGLKFDGELNFLLPQFYFEYCDQKLTVKLFINHLNWHSQQQQLAQYWTTFLQEKPIQSIQNITPTLIQQSSDQFHWQSLIQQALTAIQQKQFDKVVLAQKVTFSLNNHLNAFDFLAASSVSNQHCYHFLFAETQQSAFLGASPECLYQRIDDHIYSEALAGTAPIGDTKQQQLHYQNWLLNDHKNLEENQFVADDIQQKMSPFCQHIQIEDVQLRILRKVQHLCRPIHTILSSQYRYWEPLLTLHPTAAIAGYPKQAALDFIKRYEPFERDWYAGAIGIISQKFSELCVGLRSAQLNHDKLHLFAGAGIVKESVASEEWQEISKKMSGLLSLFNTHLDRGENNVNQYI</sequence>
<evidence type="ECO:0000313" key="8">
    <source>
        <dbReference type="Proteomes" id="UP001589769"/>
    </source>
</evidence>
<gene>
    <name evidence="5" type="primary">menF</name>
    <name evidence="7" type="ORF">ACFFHT_08410</name>
</gene>
<feature type="binding site" evidence="5">
    <location>
        <position position="412"/>
    </location>
    <ligand>
        <name>Mg(2+)</name>
        <dbReference type="ChEBI" id="CHEBI:18420"/>
    </ligand>
</feature>
<comment type="similarity">
    <text evidence="2 5">Belongs to the isochorismate synthase family.</text>
</comment>
<feature type="binding site" evidence="5">
    <location>
        <position position="279"/>
    </location>
    <ligand>
        <name>Mg(2+)</name>
        <dbReference type="ChEBI" id="CHEBI:18420"/>
    </ligand>
</feature>
<dbReference type="Pfam" id="PF00425">
    <property type="entry name" value="Chorismate_bind"/>
    <property type="match status" value="1"/>
</dbReference>
<keyword evidence="5" id="KW-0474">Menaquinone biosynthesis</keyword>
<evidence type="ECO:0000256" key="1">
    <source>
        <dbReference type="ARBA" id="ARBA00000799"/>
    </source>
</evidence>
<dbReference type="RefSeq" id="WP_382375255.1">
    <property type="nucleotide sequence ID" value="NZ_JBHLWA010000037.1"/>
</dbReference>
<dbReference type="InterPro" id="IPR004561">
    <property type="entry name" value="IsoChor_synthase"/>
</dbReference>
<dbReference type="InterPro" id="IPR034681">
    <property type="entry name" value="MenF"/>
</dbReference>
<dbReference type="InterPro" id="IPR015890">
    <property type="entry name" value="Chorismate_C"/>
</dbReference>
<evidence type="ECO:0000256" key="4">
    <source>
        <dbReference type="ARBA" id="ARBA00023235"/>
    </source>
</evidence>
<feature type="active site" description="Proton acceptor" evidence="5">
    <location>
        <position position="185"/>
    </location>
</feature>